<keyword evidence="10" id="KW-1185">Reference proteome</keyword>
<dbReference type="EMBL" id="CAKLDM010000002">
    <property type="protein sequence ID" value="CAH0540532.1"/>
    <property type="molecule type" value="Genomic_DNA"/>
</dbReference>
<dbReference type="Pfam" id="PF16130">
    <property type="entry name" value="DUF4842"/>
    <property type="match status" value="1"/>
</dbReference>
<sequence>MWFIRLILTFTLLLGVTFATYAAPSLQIDLSALSNDNFSEFGKSVSISNNKTIVGVPGNPSEAGEACIYSLSGGSWGLEQCLTPISSASNIKQFGLSVDIAGEYAIVGAVRQASSNTGAVYIFKYTDGAWQQEIELINPISSSNDRFGSSVGIVDGYAAIGSPSLGASDDGRVHIYSKEIMGWQLSSSITPSSNIRSRHFGSTIDLTDDYLAIGDYEYGRSKEGSVTVYKQTDGAWAKQARLSGGAVTKSSYFGYSVALSKDYLLIGAPQENHPDQRNSKKCGAVYVYKRSFGQWVPQTKLTSSDINRNDNFGQSVGIYDDHLVIGASGDDLRRGSAYVFKLTGGSWSQASKISLSNANNNDYLGSAVALSDSHIIIGAYNKNTGLSNTGSAYIYEINKDNSPTAADIALVAIETQLHENVGSNPAEEADSDGDGLSNIDEIMILNTDPNNPDSDNDGLNDREETMIYQSDPLSSDSDSDGLSDLSEVITYNSDPISSDSDGDGYSDSVEVLSLNTEPSLVDSDFDGLSDQEEITVTGTNPSLADSDGDGLTDNQELNLYQTQVDNADSDLDGFSDGNEVNYYETDPLDSGSKPESNTTSTTYAPAASEDGTMAFEDEWPITGDYDFNDAVVNYNVEEYRQNGLVKRITFKVLPVARGAMYDNSLRLVINTPISNIASASTKSRGVTSDLAPVADGNKSQFILIGDLKSALPPPPGFKLSNTLTGSQKINGHQFVVTITFNYPIDPVILGAPPYNTFIARQLDNGELIEVHFPGFPPTRHASRRLFGSIQDDSDATQDRFYQTKDNLPWAMNMPSTWHHPKERVDLANGYPDILNWAKSKGKQNKNWYKSKRKSQFIFDNVTDL</sequence>
<evidence type="ECO:0000256" key="4">
    <source>
        <dbReference type="ARBA" id="ARBA00022737"/>
    </source>
</evidence>
<dbReference type="InterPro" id="IPR059100">
    <property type="entry name" value="TSP3_bac"/>
</dbReference>
<evidence type="ECO:0000256" key="3">
    <source>
        <dbReference type="ARBA" id="ARBA00022729"/>
    </source>
</evidence>
<comment type="subcellular location">
    <subcellularLocation>
        <location evidence="1">Secreted</location>
    </subcellularLocation>
</comment>
<organism evidence="9 10">
    <name type="scientific">Vibrio marisflavi CECT 7928</name>
    <dbReference type="NCBI Taxonomy" id="634439"/>
    <lineage>
        <taxon>Bacteria</taxon>
        <taxon>Pseudomonadati</taxon>
        <taxon>Pseudomonadota</taxon>
        <taxon>Gammaproteobacteria</taxon>
        <taxon>Vibrionales</taxon>
        <taxon>Vibrionaceae</taxon>
        <taxon>Vibrio</taxon>
    </lineage>
</organism>
<dbReference type="SUPFAM" id="SSF103647">
    <property type="entry name" value="TSP type-3 repeat"/>
    <property type="match status" value="1"/>
</dbReference>
<dbReference type="Pfam" id="PF18884">
    <property type="entry name" value="TSP3_bac"/>
    <property type="match status" value="7"/>
</dbReference>
<evidence type="ECO:0000313" key="10">
    <source>
        <dbReference type="Proteomes" id="UP000838748"/>
    </source>
</evidence>
<dbReference type="InterPro" id="IPR028974">
    <property type="entry name" value="TSP_type-3_rpt"/>
</dbReference>
<proteinExistence type="predicted"/>
<dbReference type="NCBIfam" id="TIGR04456">
    <property type="entry name" value="LruC_dom"/>
    <property type="match status" value="1"/>
</dbReference>
<evidence type="ECO:0000256" key="7">
    <source>
        <dbReference type="SAM" id="MobiDB-lite"/>
    </source>
</evidence>
<dbReference type="InterPro" id="IPR011043">
    <property type="entry name" value="Gal_Oxase/kelch_b-propeller"/>
</dbReference>
<keyword evidence="5" id="KW-0106">Calcium</keyword>
<accession>A0ABN8E513</accession>
<dbReference type="PANTHER" id="PTHR36220:SF1">
    <property type="entry name" value="GAMMA TUBULIN COMPLEX COMPONENT C-TERMINAL DOMAIN-CONTAINING PROTEIN"/>
    <property type="match status" value="1"/>
</dbReference>
<comment type="caution">
    <text evidence="9">The sequence shown here is derived from an EMBL/GenBank/DDBJ whole genome shotgun (WGS) entry which is preliminary data.</text>
</comment>
<keyword evidence="3" id="KW-0732">Signal</keyword>
<evidence type="ECO:0000256" key="6">
    <source>
        <dbReference type="ARBA" id="ARBA00023180"/>
    </source>
</evidence>
<dbReference type="Pfam" id="PF14312">
    <property type="entry name" value="FG-GAP_2"/>
    <property type="match status" value="4"/>
</dbReference>
<keyword evidence="6" id="KW-0325">Glycoprotein</keyword>
<reference evidence="9" key="1">
    <citation type="submission" date="2021-11" db="EMBL/GenBank/DDBJ databases">
        <authorList>
            <person name="Rodrigo-Torres L."/>
            <person name="Arahal R. D."/>
            <person name="Lucena T."/>
        </authorList>
    </citation>
    <scope>NUCLEOTIDE SEQUENCE</scope>
    <source>
        <strain evidence="9">CECT 7928</strain>
    </source>
</reference>
<keyword evidence="4" id="KW-0677">Repeat</keyword>
<feature type="compositionally biased region" description="Polar residues" evidence="7">
    <location>
        <begin position="593"/>
        <end position="603"/>
    </location>
</feature>
<gene>
    <name evidence="9" type="ORF">VMF7928_02932</name>
</gene>
<dbReference type="InterPro" id="IPR032295">
    <property type="entry name" value="DUF4842"/>
</dbReference>
<dbReference type="RefSeq" id="WP_237362446.1">
    <property type="nucleotide sequence ID" value="NZ_CAKLDM010000002.1"/>
</dbReference>
<feature type="region of interest" description="Disordered" evidence="7">
    <location>
        <begin position="565"/>
        <end position="610"/>
    </location>
</feature>
<name>A0ABN8E513_9VIBR</name>
<evidence type="ECO:0000259" key="8">
    <source>
        <dbReference type="Pfam" id="PF16130"/>
    </source>
</evidence>
<feature type="domain" description="DUF4842" evidence="8">
    <location>
        <begin position="645"/>
        <end position="848"/>
    </location>
</feature>
<dbReference type="InterPro" id="IPR013517">
    <property type="entry name" value="FG-GAP"/>
</dbReference>
<dbReference type="SMART" id="SM00191">
    <property type="entry name" value="Int_alpha"/>
    <property type="match status" value="4"/>
</dbReference>
<keyword evidence="2" id="KW-0964">Secreted</keyword>
<dbReference type="SUPFAM" id="SSF50965">
    <property type="entry name" value="Galactose oxidase, central domain"/>
    <property type="match status" value="1"/>
</dbReference>
<evidence type="ECO:0000256" key="1">
    <source>
        <dbReference type="ARBA" id="ARBA00004613"/>
    </source>
</evidence>
<dbReference type="Gene3D" id="2.130.10.130">
    <property type="entry name" value="Integrin alpha, N-terminal"/>
    <property type="match status" value="2"/>
</dbReference>
<evidence type="ECO:0000313" key="9">
    <source>
        <dbReference type="EMBL" id="CAH0540532.1"/>
    </source>
</evidence>
<dbReference type="InterPro" id="IPR013519">
    <property type="entry name" value="Int_alpha_beta-p"/>
</dbReference>
<evidence type="ECO:0000256" key="2">
    <source>
        <dbReference type="ARBA" id="ARBA00022525"/>
    </source>
</evidence>
<protein>
    <recommendedName>
        <fullName evidence="8">DUF4842 domain-containing protein</fullName>
    </recommendedName>
</protein>
<dbReference type="Proteomes" id="UP000838748">
    <property type="component" value="Unassembled WGS sequence"/>
</dbReference>
<dbReference type="InterPro" id="IPR028994">
    <property type="entry name" value="Integrin_alpha_N"/>
</dbReference>
<dbReference type="PANTHER" id="PTHR36220">
    <property type="entry name" value="UNNAMED PRODUCT"/>
    <property type="match status" value="1"/>
</dbReference>
<dbReference type="InterPro" id="IPR031025">
    <property type="entry name" value="LruC_dom"/>
</dbReference>
<evidence type="ECO:0000256" key="5">
    <source>
        <dbReference type="ARBA" id="ARBA00022837"/>
    </source>
</evidence>
<dbReference type="Gene3D" id="4.10.1080.10">
    <property type="entry name" value="TSP type-3 repeat"/>
    <property type="match status" value="1"/>
</dbReference>